<evidence type="ECO:0000313" key="2">
    <source>
        <dbReference type="Proteomes" id="UP000316621"/>
    </source>
</evidence>
<dbReference type="Gramene" id="RZC58225">
    <property type="protein sequence ID" value="RZC58225"/>
    <property type="gene ID" value="C5167_005523"/>
</dbReference>
<evidence type="ECO:0000313" key="1">
    <source>
        <dbReference type="EMBL" id="RZC58225.1"/>
    </source>
</evidence>
<accession>A0A4Y7JF02</accession>
<protein>
    <submittedName>
        <fullName evidence="1">Uncharacterized protein</fullName>
    </submittedName>
</protein>
<dbReference type="AlphaFoldDB" id="A0A4Y7JF02"/>
<keyword evidence="2" id="KW-1185">Reference proteome</keyword>
<organism evidence="1 2">
    <name type="scientific">Papaver somniferum</name>
    <name type="common">Opium poppy</name>
    <dbReference type="NCBI Taxonomy" id="3469"/>
    <lineage>
        <taxon>Eukaryota</taxon>
        <taxon>Viridiplantae</taxon>
        <taxon>Streptophyta</taxon>
        <taxon>Embryophyta</taxon>
        <taxon>Tracheophyta</taxon>
        <taxon>Spermatophyta</taxon>
        <taxon>Magnoliopsida</taxon>
        <taxon>Ranunculales</taxon>
        <taxon>Papaveraceae</taxon>
        <taxon>Papaveroideae</taxon>
        <taxon>Papaver</taxon>
    </lineage>
</organism>
<dbReference type="Proteomes" id="UP000316621">
    <property type="component" value="Chromosome 4"/>
</dbReference>
<sequence>MLVHLMRTSSASPSNQVQTNAASGEAMAFNGDSSSFYLWLTDDMGQSDSCYIESDSSTEILSPFPSTVTRSMTIAVLYGNGIALPMPLTQPLAHKMLVHLMRTSSASPSNQVQTNAASGEAMAFNGDSLSFYLWLTDDMDGNQQNGEQCRHSNSLVIAVVLEERKVRGDTPLAFFVGKKHGKEKVDLDTNGKPCGANQAKYSNVIGLLLKQSRRFHWPVCAAQERTSGIGFLGLLRVDLTWTGQL</sequence>
<gene>
    <name evidence="1" type="ORF">C5167_005523</name>
</gene>
<name>A0A4Y7JF02_PAPSO</name>
<proteinExistence type="predicted"/>
<reference evidence="1 2" key="1">
    <citation type="journal article" date="2018" name="Science">
        <title>The opium poppy genome and morphinan production.</title>
        <authorList>
            <person name="Guo L."/>
            <person name="Winzer T."/>
            <person name="Yang X."/>
            <person name="Li Y."/>
            <person name="Ning Z."/>
            <person name="He Z."/>
            <person name="Teodor R."/>
            <person name="Lu Y."/>
            <person name="Bowser T.A."/>
            <person name="Graham I.A."/>
            <person name="Ye K."/>
        </authorList>
    </citation>
    <scope>NUCLEOTIDE SEQUENCE [LARGE SCALE GENOMIC DNA]</scope>
    <source>
        <strain evidence="2">cv. HN1</strain>
        <tissue evidence="1">Leaves</tissue>
    </source>
</reference>
<dbReference type="EMBL" id="CM010718">
    <property type="protein sequence ID" value="RZC58225.1"/>
    <property type="molecule type" value="Genomic_DNA"/>
</dbReference>